<accession>A0A6A5ZH12</accession>
<protein>
    <submittedName>
        <fullName evidence="2">Uncharacterized protein</fullName>
    </submittedName>
</protein>
<keyword evidence="3" id="KW-1185">Reference proteome</keyword>
<dbReference type="EMBL" id="ML977316">
    <property type="protein sequence ID" value="KAF2118752.1"/>
    <property type="molecule type" value="Genomic_DNA"/>
</dbReference>
<evidence type="ECO:0000256" key="1">
    <source>
        <dbReference type="SAM" id="MobiDB-lite"/>
    </source>
</evidence>
<organism evidence="2 3">
    <name type="scientific">Lophiotrema nucula</name>
    <dbReference type="NCBI Taxonomy" id="690887"/>
    <lineage>
        <taxon>Eukaryota</taxon>
        <taxon>Fungi</taxon>
        <taxon>Dikarya</taxon>
        <taxon>Ascomycota</taxon>
        <taxon>Pezizomycotina</taxon>
        <taxon>Dothideomycetes</taxon>
        <taxon>Pleosporomycetidae</taxon>
        <taxon>Pleosporales</taxon>
        <taxon>Lophiotremataceae</taxon>
        <taxon>Lophiotrema</taxon>
    </lineage>
</organism>
<reference evidence="2" key="1">
    <citation type="journal article" date="2020" name="Stud. Mycol.">
        <title>101 Dothideomycetes genomes: a test case for predicting lifestyles and emergence of pathogens.</title>
        <authorList>
            <person name="Haridas S."/>
            <person name="Albert R."/>
            <person name="Binder M."/>
            <person name="Bloem J."/>
            <person name="Labutti K."/>
            <person name="Salamov A."/>
            <person name="Andreopoulos B."/>
            <person name="Baker S."/>
            <person name="Barry K."/>
            <person name="Bills G."/>
            <person name="Bluhm B."/>
            <person name="Cannon C."/>
            <person name="Castanera R."/>
            <person name="Culley D."/>
            <person name="Daum C."/>
            <person name="Ezra D."/>
            <person name="Gonzalez J."/>
            <person name="Henrissat B."/>
            <person name="Kuo A."/>
            <person name="Liang C."/>
            <person name="Lipzen A."/>
            <person name="Lutzoni F."/>
            <person name="Magnuson J."/>
            <person name="Mondo S."/>
            <person name="Nolan M."/>
            <person name="Ohm R."/>
            <person name="Pangilinan J."/>
            <person name="Park H.-J."/>
            <person name="Ramirez L."/>
            <person name="Alfaro M."/>
            <person name="Sun H."/>
            <person name="Tritt A."/>
            <person name="Yoshinaga Y."/>
            <person name="Zwiers L.-H."/>
            <person name="Turgeon B."/>
            <person name="Goodwin S."/>
            <person name="Spatafora J."/>
            <person name="Crous P."/>
            <person name="Grigoriev I."/>
        </authorList>
    </citation>
    <scope>NUCLEOTIDE SEQUENCE</scope>
    <source>
        <strain evidence="2">CBS 627.86</strain>
    </source>
</reference>
<evidence type="ECO:0000313" key="2">
    <source>
        <dbReference type="EMBL" id="KAF2118752.1"/>
    </source>
</evidence>
<feature type="compositionally biased region" description="Acidic residues" evidence="1">
    <location>
        <begin position="157"/>
        <end position="169"/>
    </location>
</feature>
<proteinExistence type="predicted"/>
<dbReference type="AlphaFoldDB" id="A0A6A5ZH12"/>
<feature type="compositionally biased region" description="Basic and acidic residues" evidence="1">
    <location>
        <begin position="76"/>
        <end position="98"/>
    </location>
</feature>
<feature type="region of interest" description="Disordered" evidence="1">
    <location>
        <begin position="58"/>
        <end position="109"/>
    </location>
</feature>
<dbReference type="Proteomes" id="UP000799770">
    <property type="component" value="Unassembled WGS sequence"/>
</dbReference>
<evidence type="ECO:0000313" key="3">
    <source>
        <dbReference type="Proteomes" id="UP000799770"/>
    </source>
</evidence>
<feature type="region of interest" description="Disordered" evidence="1">
    <location>
        <begin position="138"/>
        <end position="189"/>
    </location>
</feature>
<gene>
    <name evidence="2" type="ORF">BDV96DRAFT_568428</name>
</gene>
<name>A0A6A5ZH12_9PLEO</name>
<sequence>MQATYSHESAVRHQAAALAAQYPKPKKFMNGQIVPGSYVPKAEDFVERARRQLRLADNGRMGKGRGPGPLPLSMETPRRHDELELFKKVKEGGGERPWEGGAQTERGATRRLLKKEDRIAINPYEFSFFGVEDPVIDDEWDDISNGEFPGNVQHNNDDDDDDEDTEDLEPMISDGSDGAFPSPSPNHDS</sequence>